<dbReference type="Gene3D" id="3.40.50.2300">
    <property type="match status" value="1"/>
</dbReference>
<feature type="domain" description="Phosphotyrosine protein phosphatase I" evidence="7">
    <location>
        <begin position="5"/>
        <end position="152"/>
    </location>
</feature>
<dbReference type="GO" id="GO:0004725">
    <property type="term" value="F:protein tyrosine phosphatase activity"/>
    <property type="evidence" value="ECO:0007669"/>
    <property type="project" value="UniProtKB-EC"/>
</dbReference>
<dbReference type="SMART" id="SM00226">
    <property type="entry name" value="LMWPc"/>
    <property type="match status" value="1"/>
</dbReference>
<evidence type="ECO:0000256" key="5">
    <source>
        <dbReference type="ARBA" id="ARBA00051722"/>
    </source>
</evidence>
<keyword evidence="3" id="KW-0378">Hydrolase</keyword>
<dbReference type="Proteomes" id="UP000886812">
    <property type="component" value="Unassembled WGS sequence"/>
</dbReference>
<evidence type="ECO:0000259" key="7">
    <source>
        <dbReference type="SMART" id="SM00226"/>
    </source>
</evidence>
<evidence type="ECO:0000256" key="3">
    <source>
        <dbReference type="ARBA" id="ARBA00022801"/>
    </source>
</evidence>
<evidence type="ECO:0000313" key="9">
    <source>
        <dbReference type="Proteomes" id="UP000886812"/>
    </source>
</evidence>
<feature type="active site" evidence="6">
    <location>
        <position position="17"/>
    </location>
</feature>
<dbReference type="Pfam" id="PF01451">
    <property type="entry name" value="LMWPc"/>
    <property type="match status" value="1"/>
</dbReference>
<evidence type="ECO:0000256" key="1">
    <source>
        <dbReference type="ARBA" id="ARBA00011063"/>
    </source>
</evidence>
<gene>
    <name evidence="8" type="ORF">IAC75_00960</name>
</gene>
<dbReference type="EMBL" id="DVOG01000026">
    <property type="protein sequence ID" value="HIV03707.1"/>
    <property type="molecule type" value="Genomic_DNA"/>
</dbReference>
<dbReference type="InterPro" id="IPR023485">
    <property type="entry name" value="Ptyr_pPase"/>
</dbReference>
<evidence type="ECO:0000256" key="6">
    <source>
        <dbReference type="PIRSR" id="PIRSR617867-1"/>
    </source>
</evidence>
<evidence type="ECO:0000256" key="2">
    <source>
        <dbReference type="ARBA" id="ARBA00013064"/>
    </source>
</evidence>
<comment type="similarity">
    <text evidence="1">Belongs to the low molecular weight phosphotyrosine protein phosphatase family.</text>
</comment>
<protein>
    <recommendedName>
        <fullName evidence="2">protein-tyrosine-phosphatase</fullName>
        <ecNumber evidence="2">3.1.3.48</ecNumber>
    </recommendedName>
</protein>
<feature type="active site" description="Nucleophile" evidence="6">
    <location>
        <position position="11"/>
    </location>
</feature>
<organism evidence="8 9">
    <name type="scientific">Candidatus Spyradosoma merdigallinarum</name>
    <dbReference type="NCBI Taxonomy" id="2840950"/>
    <lineage>
        <taxon>Bacteria</taxon>
        <taxon>Pseudomonadati</taxon>
        <taxon>Verrucomicrobiota</taxon>
        <taxon>Opitutia</taxon>
        <taxon>Opitutia incertae sedis</taxon>
        <taxon>Candidatus Spyradosoma</taxon>
    </lineage>
</organism>
<dbReference type="InterPro" id="IPR017867">
    <property type="entry name" value="Tyr_phospatase_low_mol_wt"/>
</dbReference>
<dbReference type="PANTHER" id="PTHR11717">
    <property type="entry name" value="LOW MOLECULAR WEIGHT PROTEIN TYROSINE PHOSPHATASE"/>
    <property type="match status" value="1"/>
</dbReference>
<reference evidence="8" key="2">
    <citation type="journal article" date="2021" name="PeerJ">
        <title>Extensive microbial diversity within the chicken gut microbiome revealed by metagenomics and culture.</title>
        <authorList>
            <person name="Gilroy R."/>
            <person name="Ravi A."/>
            <person name="Getino M."/>
            <person name="Pursley I."/>
            <person name="Horton D.L."/>
            <person name="Alikhan N.F."/>
            <person name="Baker D."/>
            <person name="Gharbi K."/>
            <person name="Hall N."/>
            <person name="Watson M."/>
            <person name="Adriaenssens E.M."/>
            <person name="Foster-Nyarko E."/>
            <person name="Jarju S."/>
            <person name="Secka A."/>
            <person name="Antonio M."/>
            <person name="Oren A."/>
            <person name="Chaudhuri R.R."/>
            <person name="La Ragione R."/>
            <person name="Hildebrand F."/>
            <person name="Pallen M.J."/>
        </authorList>
    </citation>
    <scope>NUCLEOTIDE SEQUENCE</scope>
    <source>
        <strain evidence="8">10669</strain>
    </source>
</reference>
<name>A0A9D1NIB2_9BACT</name>
<dbReference type="InterPro" id="IPR036196">
    <property type="entry name" value="Ptyr_pPase_sf"/>
</dbReference>
<dbReference type="PRINTS" id="PR00719">
    <property type="entry name" value="LMWPTPASE"/>
</dbReference>
<comment type="caution">
    <text evidence="8">The sequence shown here is derived from an EMBL/GenBank/DDBJ whole genome shotgun (WGS) entry which is preliminary data.</text>
</comment>
<proteinExistence type="inferred from homology"/>
<reference evidence="8" key="1">
    <citation type="submission" date="2020-10" db="EMBL/GenBank/DDBJ databases">
        <authorList>
            <person name="Gilroy R."/>
        </authorList>
    </citation>
    <scope>NUCLEOTIDE SEQUENCE</scope>
    <source>
        <strain evidence="8">10669</strain>
    </source>
</reference>
<evidence type="ECO:0000313" key="8">
    <source>
        <dbReference type="EMBL" id="HIV03707.1"/>
    </source>
</evidence>
<dbReference type="EC" id="3.1.3.48" evidence="2"/>
<feature type="active site" description="Proton donor" evidence="6">
    <location>
        <position position="123"/>
    </location>
</feature>
<dbReference type="AlphaFoldDB" id="A0A9D1NIB2"/>
<keyword evidence="4" id="KW-0904">Protein phosphatase</keyword>
<comment type="catalytic activity">
    <reaction evidence="5">
        <text>O-phospho-L-tyrosyl-[protein] + H2O = L-tyrosyl-[protein] + phosphate</text>
        <dbReference type="Rhea" id="RHEA:10684"/>
        <dbReference type="Rhea" id="RHEA-COMP:10136"/>
        <dbReference type="Rhea" id="RHEA-COMP:20101"/>
        <dbReference type="ChEBI" id="CHEBI:15377"/>
        <dbReference type="ChEBI" id="CHEBI:43474"/>
        <dbReference type="ChEBI" id="CHEBI:46858"/>
        <dbReference type="ChEBI" id="CHEBI:61978"/>
        <dbReference type="EC" id="3.1.3.48"/>
    </reaction>
</comment>
<dbReference type="PANTHER" id="PTHR11717:SF31">
    <property type="entry name" value="LOW MOLECULAR WEIGHT PROTEIN-TYROSINE-PHOSPHATASE ETP-RELATED"/>
    <property type="match status" value="1"/>
</dbReference>
<sequence>MSRRRTVYFVCTGNTCRSPMAEALFRLELKRAGLDGIFDVSSFGLAASPGVPASENARRVVAEKGADLSAHRSRRATDAAPRPGNIFVAMTPEHLHALKTLPAPSFLIGDFFPEGASARSVPDPFGGEEDDYRRARDAVVSAFPRLIAFLEKMRGEGGEENDGR</sequence>
<dbReference type="SUPFAM" id="SSF52788">
    <property type="entry name" value="Phosphotyrosine protein phosphatases I"/>
    <property type="match status" value="1"/>
</dbReference>
<dbReference type="InterPro" id="IPR050438">
    <property type="entry name" value="LMW_PTPase"/>
</dbReference>
<accession>A0A9D1NIB2</accession>
<evidence type="ECO:0000256" key="4">
    <source>
        <dbReference type="ARBA" id="ARBA00022912"/>
    </source>
</evidence>